<dbReference type="GO" id="GO:0046872">
    <property type="term" value="F:metal ion binding"/>
    <property type="evidence" value="ECO:0007669"/>
    <property type="project" value="UniProtKB-KW"/>
</dbReference>
<dbReference type="PANTHER" id="PTHR37302:SF1">
    <property type="entry name" value="PROTEIN DINB"/>
    <property type="match status" value="1"/>
</dbReference>
<feature type="binding site" evidence="3">
    <location>
        <position position="156"/>
    </location>
    <ligand>
        <name>a divalent metal cation</name>
        <dbReference type="ChEBI" id="CHEBI:60240"/>
    </ligand>
</feature>
<keyword evidence="5" id="KW-1185">Reference proteome</keyword>
<proteinExistence type="inferred from homology"/>
<dbReference type="InterPro" id="IPR034660">
    <property type="entry name" value="DinB/YfiT-like"/>
</dbReference>
<reference evidence="4 5" key="1">
    <citation type="submission" date="2018-01" db="EMBL/GenBank/DDBJ databases">
        <title>Genome sequence of a Cantenovulum-like bacteria.</title>
        <authorList>
            <person name="Tan W.R."/>
            <person name="Lau N.-S."/>
            <person name="Go F."/>
            <person name="Amirul A.-A.A."/>
        </authorList>
    </citation>
    <scope>NUCLEOTIDE SEQUENCE [LARGE SCALE GENOMIC DNA]</scope>
    <source>
        <strain evidence="4 5">CCB-QB4</strain>
    </source>
</reference>
<dbReference type="InterPro" id="IPR007837">
    <property type="entry name" value="DinB"/>
</dbReference>
<dbReference type="RefSeq" id="WP_108604966.1">
    <property type="nucleotide sequence ID" value="NZ_CP026604.1"/>
</dbReference>
<feature type="binding site" evidence="3">
    <location>
        <position position="152"/>
    </location>
    <ligand>
        <name>a divalent metal cation</name>
        <dbReference type="ChEBI" id="CHEBI:60240"/>
    </ligand>
</feature>
<evidence type="ECO:0000256" key="1">
    <source>
        <dbReference type="ARBA" id="ARBA00008635"/>
    </source>
</evidence>
<protein>
    <submittedName>
        <fullName evidence="4">Damage-inducible protein DinB</fullName>
    </submittedName>
</protein>
<evidence type="ECO:0000313" key="4">
    <source>
        <dbReference type="EMBL" id="AWB68923.1"/>
    </source>
</evidence>
<dbReference type="EMBL" id="CP026604">
    <property type="protein sequence ID" value="AWB68923.1"/>
    <property type="molecule type" value="Genomic_DNA"/>
</dbReference>
<dbReference type="KEGG" id="cate:C2869_05065"/>
<evidence type="ECO:0000313" key="5">
    <source>
        <dbReference type="Proteomes" id="UP000244441"/>
    </source>
</evidence>
<dbReference type="AlphaFoldDB" id="A0A2S0VXK0"/>
<gene>
    <name evidence="4" type="ORF">C2869_05065</name>
</gene>
<feature type="binding site" evidence="3">
    <location>
        <position position="56"/>
    </location>
    <ligand>
        <name>a divalent metal cation</name>
        <dbReference type="ChEBI" id="CHEBI:60240"/>
    </ligand>
</feature>
<sequence length="184" mass="20797">MDNKTSELYLQQFQLLAKYNQALNQSFYQAASQLDEAALNLDRQAFFPSILATLNHLIVGDILWLKRFATHPSQLSALNALADYPAATSLEQIMYADLATLQQARFALDETIIEFCQQLTPEILVSPFEFKNMKGQQFSKAYGLVIHHLLNHQTHHRGQVSTLLFQAGVDVGVTDLLYQIPELT</sequence>
<evidence type="ECO:0000256" key="3">
    <source>
        <dbReference type="PIRSR" id="PIRSR607837-1"/>
    </source>
</evidence>
<comment type="similarity">
    <text evidence="1">Belongs to the DinB family.</text>
</comment>
<dbReference type="Pfam" id="PF05163">
    <property type="entry name" value="DinB"/>
    <property type="match status" value="1"/>
</dbReference>
<dbReference type="Proteomes" id="UP000244441">
    <property type="component" value="Chromosome"/>
</dbReference>
<accession>A0A2S0VXK0</accession>
<dbReference type="OrthoDB" id="9807509at2"/>
<dbReference type="SUPFAM" id="SSF109854">
    <property type="entry name" value="DinB/YfiT-like putative metalloenzymes"/>
    <property type="match status" value="1"/>
</dbReference>
<dbReference type="Gene3D" id="1.20.120.450">
    <property type="entry name" value="dinb family like domain"/>
    <property type="match status" value="1"/>
</dbReference>
<name>A0A2S0VXK0_9ALTE</name>
<keyword evidence="2 3" id="KW-0479">Metal-binding</keyword>
<dbReference type="PANTHER" id="PTHR37302">
    <property type="entry name" value="SLR1116 PROTEIN"/>
    <property type="match status" value="1"/>
</dbReference>
<evidence type="ECO:0000256" key="2">
    <source>
        <dbReference type="ARBA" id="ARBA00022723"/>
    </source>
</evidence>
<organism evidence="4 5">
    <name type="scientific">Saccharobesus litoralis</name>
    <dbReference type="NCBI Taxonomy" id="2172099"/>
    <lineage>
        <taxon>Bacteria</taxon>
        <taxon>Pseudomonadati</taxon>
        <taxon>Pseudomonadota</taxon>
        <taxon>Gammaproteobacteria</taxon>
        <taxon>Alteromonadales</taxon>
        <taxon>Alteromonadaceae</taxon>
        <taxon>Saccharobesus</taxon>
    </lineage>
</organism>